<organism evidence="9 10">
    <name type="scientific">Rhododendron simsii</name>
    <name type="common">Sims's rhododendron</name>
    <dbReference type="NCBI Taxonomy" id="118357"/>
    <lineage>
        <taxon>Eukaryota</taxon>
        <taxon>Viridiplantae</taxon>
        <taxon>Streptophyta</taxon>
        <taxon>Embryophyta</taxon>
        <taxon>Tracheophyta</taxon>
        <taxon>Spermatophyta</taxon>
        <taxon>Magnoliopsida</taxon>
        <taxon>eudicotyledons</taxon>
        <taxon>Gunneridae</taxon>
        <taxon>Pentapetalae</taxon>
        <taxon>asterids</taxon>
        <taxon>Ericales</taxon>
        <taxon>Ericaceae</taxon>
        <taxon>Ericoideae</taxon>
        <taxon>Rhodoreae</taxon>
        <taxon>Rhododendron</taxon>
    </lineage>
</organism>
<dbReference type="InterPro" id="IPR045272">
    <property type="entry name" value="ANXUR1/2-like"/>
</dbReference>
<accession>A0A834HAH4</accession>
<keyword evidence="10" id="KW-1185">Reference proteome</keyword>
<dbReference type="InterPro" id="IPR008271">
    <property type="entry name" value="Ser/Thr_kinase_AS"/>
</dbReference>
<dbReference type="Pfam" id="PF07714">
    <property type="entry name" value="PK_Tyr_Ser-Thr"/>
    <property type="match status" value="1"/>
</dbReference>
<keyword evidence="5 6" id="KW-0067">ATP-binding</keyword>
<dbReference type="Gene3D" id="1.10.510.10">
    <property type="entry name" value="Transferase(Phosphotransferase) domain 1"/>
    <property type="match status" value="1"/>
</dbReference>
<comment type="caution">
    <text evidence="9">The sequence shown here is derived from an EMBL/GenBank/DDBJ whole genome shotgun (WGS) entry which is preliminary data.</text>
</comment>
<evidence type="ECO:0000256" key="6">
    <source>
        <dbReference type="PROSITE-ProRule" id="PRU10141"/>
    </source>
</evidence>
<dbReference type="InterPro" id="IPR011009">
    <property type="entry name" value="Kinase-like_dom_sf"/>
</dbReference>
<proteinExistence type="inferred from homology"/>
<evidence type="ECO:0000313" key="9">
    <source>
        <dbReference type="EMBL" id="KAF7149523.1"/>
    </source>
</evidence>
<dbReference type="Proteomes" id="UP000626092">
    <property type="component" value="Unassembled WGS sequence"/>
</dbReference>
<evidence type="ECO:0000256" key="4">
    <source>
        <dbReference type="ARBA" id="ARBA00022777"/>
    </source>
</evidence>
<evidence type="ECO:0000256" key="3">
    <source>
        <dbReference type="ARBA" id="ARBA00022741"/>
    </source>
</evidence>
<feature type="domain" description="Protein kinase" evidence="8">
    <location>
        <begin position="56"/>
        <end position="339"/>
    </location>
</feature>
<evidence type="ECO:0000256" key="7">
    <source>
        <dbReference type="RuleBase" id="RU000304"/>
    </source>
</evidence>
<dbReference type="SMART" id="SM00220">
    <property type="entry name" value="S_TKc"/>
    <property type="match status" value="1"/>
</dbReference>
<dbReference type="AlphaFoldDB" id="A0A834HAH4"/>
<dbReference type="InterPro" id="IPR000719">
    <property type="entry name" value="Prot_kinase_dom"/>
</dbReference>
<reference evidence="9" key="1">
    <citation type="submission" date="2019-11" db="EMBL/GenBank/DDBJ databases">
        <authorList>
            <person name="Liu Y."/>
            <person name="Hou J."/>
            <person name="Li T.-Q."/>
            <person name="Guan C.-H."/>
            <person name="Wu X."/>
            <person name="Wu H.-Z."/>
            <person name="Ling F."/>
            <person name="Zhang R."/>
            <person name="Shi X.-G."/>
            <person name="Ren J.-P."/>
            <person name="Chen E.-F."/>
            <person name="Sun J.-M."/>
        </authorList>
    </citation>
    <scope>NUCLEOTIDE SEQUENCE</scope>
    <source>
        <strain evidence="9">Adult_tree_wgs_1</strain>
        <tissue evidence="9">Leaves</tissue>
    </source>
</reference>
<evidence type="ECO:0000256" key="5">
    <source>
        <dbReference type="ARBA" id="ARBA00022840"/>
    </source>
</evidence>
<protein>
    <recommendedName>
        <fullName evidence="8">Protein kinase domain-containing protein</fullName>
    </recommendedName>
</protein>
<dbReference type="GO" id="GO:0005886">
    <property type="term" value="C:plasma membrane"/>
    <property type="evidence" value="ECO:0007669"/>
    <property type="project" value="TreeGrafter"/>
</dbReference>
<dbReference type="GO" id="GO:0004674">
    <property type="term" value="F:protein serine/threonine kinase activity"/>
    <property type="evidence" value="ECO:0007669"/>
    <property type="project" value="UniProtKB-KW"/>
</dbReference>
<dbReference type="PANTHER" id="PTHR27003:SF467">
    <property type="entry name" value="PROTEIN KINASE DOMAIN-CONTAINING PROTEIN"/>
    <property type="match status" value="1"/>
</dbReference>
<evidence type="ECO:0000259" key="8">
    <source>
        <dbReference type="PROSITE" id="PS50011"/>
    </source>
</evidence>
<keyword evidence="2" id="KW-0808">Transferase</keyword>
<dbReference type="PROSITE" id="PS00107">
    <property type="entry name" value="PROTEIN_KINASE_ATP"/>
    <property type="match status" value="1"/>
</dbReference>
<dbReference type="OrthoDB" id="4062651at2759"/>
<comment type="similarity">
    <text evidence="7">Belongs to the protein kinase superfamily.</text>
</comment>
<dbReference type="GO" id="GO:0005524">
    <property type="term" value="F:ATP binding"/>
    <property type="evidence" value="ECO:0007669"/>
    <property type="project" value="UniProtKB-UniRule"/>
</dbReference>
<dbReference type="InterPro" id="IPR017441">
    <property type="entry name" value="Protein_kinase_ATP_BS"/>
</dbReference>
<gene>
    <name evidence="9" type="ORF">RHSIM_Rhsim02G0062500</name>
</gene>
<dbReference type="SUPFAM" id="SSF56112">
    <property type="entry name" value="Protein kinase-like (PK-like)"/>
    <property type="match status" value="1"/>
</dbReference>
<evidence type="ECO:0000256" key="1">
    <source>
        <dbReference type="ARBA" id="ARBA00022527"/>
    </source>
</evidence>
<dbReference type="Gene3D" id="3.30.200.20">
    <property type="entry name" value="Phosphorylase Kinase, domain 1"/>
    <property type="match status" value="1"/>
</dbReference>
<dbReference type="FunFam" id="1.10.510.10:FF:000095">
    <property type="entry name" value="protein STRUBBELIG-RECEPTOR FAMILY 8"/>
    <property type="match status" value="1"/>
</dbReference>
<dbReference type="GO" id="GO:0004714">
    <property type="term" value="F:transmembrane receptor protein tyrosine kinase activity"/>
    <property type="evidence" value="ECO:0007669"/>
    <property type="project" value="InterPro"/>
</dbReference>
<dbReference type="PROSITE" id="PS00108">
    <property type="entry name" value="PROTEIN_KINASE_ST"/>
    <property type="match status" value="1"/>
</dbReference>
<dbReference type="PANTHER" id="PTHR27003">
    <property type="entry name" value="OS07G0166700 PROTEIN"/>
    <property type="match status" value="1"/>
</dbReference>
<dbReference type="EMBL" id="WJXA01000002">
    <property type="protein sequence ID" value="KAF7149523.1"/>
    <property type="molecule type" value="Genomic_DNA"/>
</dbReference>
<evidence type="ECO:0000256" key="2">
    <source>
        <dbReference type="ARBA" id="ARBA00022679"/>
    </source>
</evidence>
<dbReference type="PROSITE" id="PS50011">
    <property type="entry name" value="PROTEIN_KINASE_DOM"/>
    <property type="match status" value="1"/>
</dbReference>
<dbReference type="FunFam" id="3.30.200.20:FF:000039">
    <property type="entry name" value="receptor-like protein kinase FERONIA"/>
    <property type="match status" value="1"/>
</dbReference>
<dbReference type="GO" id="GO:0009506">
    <property type="term" value="C:plasmodesma"/>
    <property type="evidence" value="ECO:0007669"/>
    <property type="project" value="TreeGrafter"/>
</dbReference>
<dbReference type="InterPro" id="IPR001245">
    <property type="entry name" value="Ser-Thr/Tyr_kinase_cat_dom"/>
</dbReference>
<evidence type="ECO:0000313" key="10">
    <source>
        <dbReference type="Proteomes" id="UP000626092"/>
    </source>
</evidence>
<keyword evidence="4" id="KW-0418">Kinase</keyword>
<keyword evidence="3 6" id="KW-0547">Nucleotide-binding</keyword>
<sequence length="365" mass="40777">MMKIGRICRFLHLAVTCTPPSHFFESENGVDSGVIQPEESCRCFSLDEILMFTNNFDEALVIGKGGFGKAYKGFIDDGDMIVAIKRLNAESKQGAREFWTEVKMLSKLQHHNLVGFIGHCNERQEMILVYECIAQGTLASHLYRIGRPANGTSISPLTWEQRLDICIDAPRRLNFLHSGTDQTFIHRDVKTTNILLDENWVAKISDFGLSKGTKSHLTTHISTNVKGTFGYLDPDYFITQRLTTKSDVYAFGVVLLEVLCGRPTLDTSLEEGQMSLVNWVQHCIEKKQLDGVIDPSLDEQISRRCLKSFVELVNNCLQKSPRSRPTMAEVLDSLGLALVSQQKGGSKGISLKVAMSIALLCNILE</sequence>
<name>A0A834HAH4_RHOSS</name>
<feature type="binding site" evidence="6">
    <location>
        <position position="85"/>
    </location>
    <ligand>
        <name>ATP</name>
        <dbReference type="ChEBI" id="CHEBI:30616"/>
    </ligand>
</feature>
<keyword evidence="1 7" id="KW-0723">Serine/threonine-protein kinase</keyword>